<protein>
    <submittedName>
        <fullName evidence="1">Uncharacterized protein</fullName>
    </submittedName>
</protein>
<sequence>MTVLRQPAALNCLTIQDQTMQTQKSEAAGALCDPSPKPIWLQMFGVPKYNGVAITRTSYSYHYRRRC</sequence>
<dbReference type="AlphaFoldDB" id="A0AAV4VF87"/>
<accession>A0AAV4VF87</accession>
<proteinExistence type="predicted"/>
<evidence type="ECO:0000313" key="1">
    <source>
        <dbReference type="EMBL" id="GIY68768.1"/>
    </source>
</evidence>
<reference evidence="1 2" key="1">
    <citation type="submission" date="2021-06" db="EMBL/GenBank/DDBJ databases">
        <title>Caerostris extrusa draft genome.</title>
        <authorList>
            <person name="Kono N."/>
            <person name="Arakawa K."/>
        </authorList>
    </citation>
    <scope>NUCLEOTIDE SEQUENCE [LARGE SCALE GENOMIC DNA]</scope>
</reference>
<evidence type="ECO:0000313" key="2">
    <source>
        <dbReference type="Proteomes" id="UP001054945"/>
    </source>
</evidence>
<dbReference type="Proteomes" id="UP001054945">
    <property type="component" value="Unassembled WGS sequence"/>
</dbReference>
<comment type="caution">
    <text evidence="1">The sequence shown here is derived from an EMBL/GenBank/DDBJ whole genome shotgun (WGS) entry which is preliminary data.</text>
</comment>
<name>A0AAV4VF87_CAEEX</name>
<dbReference type="EMBL" id="BPLR01014437">
    <property type="protein sequence ID" value="GIY68768.1"/>
    <property type="molecule type" value="Genomic_DNA"/>
</dbReference>
<organism evidence="1 2">
    <name type="scientific">Caerostris extrusa</name>
    <name type="common">Bark spider</name>
    <name type="synonym">Caerostris bankana</name>
    <dbReference type="NCBI Taxonomy" id="172846"/>
    <lineage>
        <taxon>Eukaryota</taxon>
        <taxon>Metazoa</taxon>
        <taxon>Ecdysozoa</taxon>
        <taxon>Arthropoda</taxon>
        <taxon>Chelicerata</taxon>
        <taxon>Arachnida</taxon>
        <taxon>Araneae</taxon>
        <taxon>Araneomorphae</taxon>
        <taxon>Entelegynae</taxon>
        <taxon>Araneoidea</taxon>
        <taxon>Araneidae</taxon>
        <taxon>Caerostris</taxon>
    </lineage>
</organism>
<keyword evidence="2" id="KW-1185">Reference proteome</keyword>
<gene>
    <name evidence="1" type="ORF">CEXT_65201</name>
</gene>